<comment type="caution">
    <text evidence="1">The sequence shown here is derived from an EMBL/GenBank/DDBJ whole genome shotgun (WGS) entry which is preliminary data.</text>
</comment>
<dbReference type="Proteomes" id="UP000528286">
    <property type="component" value="Unassembled WGS sequence"/>
</dbReference>
<protein>
    <recommendedName>
        <fullName evidence="3">Polyketide cyclase</fullName>
    </recommendedName>
</protein>
<keyword evidence="2" id="KW-1185">Reference proteome</keyword>
<dbReference type="AlphaFoldDB" id="A0A7W6J9F3"/>
<organism evidence="1 2">
    <name type="scientific">Gellertiella hungarica</name>
    <dbReference type="NCBI Taxonomy" id="1572859"/>
    <lineage>
        <taxon>Bacteria</taxon>
        <taxon>Pseudomonadati</taxon>
        <taxon>Pseudomonadota</taxon>
        <taxon>Alphaproteobacteria</taxon>
        <taxon>Hyphomicrobiales</taxon>
        <taxon>Rhizobiaceae</taxon>
        <taxon>Gellertiella</taxon>
    </lineage>
</organism>
<dbReference type="RefSeq" id="WP_183368490.1">
    <property type="nucleotide sequence ID" value="NZ_JACIEZ010000017.1"/>
</dbReference>
<evidence type="ECO:0008006" key="3">
    <source>
        <dbReference type="Google" id="ProtNLM"/>
    </source>
</evidence>
<dbReference type="EMBL" id="JACIEZ010000017">
    <property type="protein sequence ID" value="MBB4067256.1"/>
    <property type="molecule type" value="Genomic_DNA"/>
</dbReference>
<dbReference type="InterPro" id="IPR019587">
    <property type="entry name" value="Polyketide_cyclase/dehydratase"/>
</dbReference>
<reference evidence="1 2" key="1">
    <citation type="submission" date="2020-08" db="EMBL/GenBank/DDBJ databases">
        <title>Genomic Encyclopedia of Type Strains, Phase IV (KMG-IV): sequencing the most valuable type-strain genomes for metagenomic binning, comparative biology and taxonomic classification.</title>
        <authorList>
            <person name="Goeker M."/>
        </authorList>
    </citation>
    <scope>NUCLEOTIDE SEQUENCE [LARGE SCALE GENOMIC DNA]</scope>
    <source>
        <strain evidence="1 2">DSM 29853</strain>
    </source>
</reference>
<dbReference type="Gene3D" id="3.30.530.20">
    <property type="match status" value="1"/>
</dbReference>
<sequence length="155" mass="17384">MYAHSETLSVRSRASPEAAFERLDDPTALGSHMQKPSAMMLGGTMRYELDGGRGRTVGSVIRMTGYVLGLRLFLEEVVIERSPPFSKTWETRGDIRLLVIGHYRMGFTITPQGNGSHVGMFTDYNLPDGQGWKIMGAVFAKFYARWCLRKMTEGL</sequence>
<name>A0A7W6J9F3_9HYPH</name>
<dbReference type="InterPro" id="IPR023393">
    <property type="entry name" value="START-like_dom_sf"/>
</dbReference>
<gene>
    <name evidence="1" type="ORF">GGR23_004487</name>
</gene>
<accession>A0A7W6J9F3</accession>
<dbReference type="Pfam" id="PF10604">
    <property type="entry name" value="Polyketide_cyc2"/>
    <property type="match status" value="1"/>
</dbReference>
<dbReference type="SUPFAM" id="SSF55961">
    <property type="entry name" value="Bet v1-like"/>
    <property type="match status" value="1"/>
</dbReference>
<dbReference type="CDD" id="cd07812">
    <property type="entry name" value="SRPBCC"/>
    <property type="match status" value="1"/>
</dbReference>
<evidence type="ECO:0000313" key="2">
    <source>
        <dbReference type="Proteomes" id="UP000528286"/>
    </source>
</evidence>
<evidence type="ECO:0000313" key="1">
    <source>
        <dbReference type="EMBL" id="MBB4067256.1"/>
    </source>
</evidence>
<proteinExistence type="predicted"/>